<evidence type="ECO:0000313" key="2">
    <source>
        <dbReference type="EMBL" id="KZP02312.1"/>
    </source>
</evidence>
<dbReference type="Proteomes" id="UP000076532">
    <property type="component" value="Unassembled WGS sequence"/>
</dbReference>
<protein>
    <recommendedName>
        <fullName evidence="4">Carbohydrate-binding module family 18 protein</fullName>
    </recommendedName>
</protein>
<dbReference type="AlphaFoldDB" id="A0A167SWE4"/>
<proteinExistence type="predicted"/>
<feature type="signal peptide" evidence="1">
    <location>
        <begin position="1"/>
        <end position="20"/>
    </location>
</feature>
<dbReference type="PROSITE" id="PS51257">
    <property type="entry name" value="PROKAR_LIPOPROTEIN"/>
    <property type="match status" value="1"/>
</dbReference>
<evidence type="ECO:0008006" key="4">
    <source>
        <dbReference type="Google" id="ProtNLM"/>
    </source>
</evidence>
<name>A0A167SWE4_9AGAM</name>
<evidence type="ECO:0000313" key="3">
    <source>
        <dbReference type="Proteomes" id="UP000076532"/>
    </source>
</evidence>
<reference evidence="2 3" key="1">
    <citation type="journal article" date="2016" name="Mol. Biol. Evol.">
        <title>Comparative Genomics of Early-Diverging Mushroom-Forming Fungi Provides Insights into the Origins of Lignocellulose Decay Capabilities.</title>
        <authorList>
            <person name="Nagy L.G."/>
            <person name="Riley R."/>
            <person name="Tritt A."/>
            <person name="Adam C."/>
            <person name="Daum C."/>
            <person name="Floudas D."/>
            <person name="Sun H."/>
            <person name="Yadav J.S."/>
            <person name="Pangilinan J."/>
            <person name="Larsson K.H."/>
            <person name="Matsuura K."/>
            <person name="Barry K."/>
            <person name="Labutti K."/>
            <person name="Kuo R."/>
            <person name="Ohm R.A."/>
            <person name="Bhattacharya S.S."/>
            <person name="Shirouzu T."/>
            <person name="Yoshinaga Y."/>
            <person name="Martin F.M."/>
            <person name="Grigoriev I.V."/>
            <person name="Hibbett D.S."/>
        </authorList>
    </citation>
    <scope>NUCLEOTIDE SEQUENCE [LARGE SCALE GENOMIC DNA]</scope>
    <source>
        <strain evidence="2 3">CBS 109695</strain>
    </source>
</reference>
<feature type="chain" id="PRO_5007892388" description="Carbohydrate-binding module family 18 protein" evidence="1">
    <location>
        <begin position="21"/>
        <end position="75"/>
    </location>
</feature>
<evidence type="ECO:0000256" key="1">
    <source>
        <dbReference type="SAM" id="SignalP"/>
    </source>
</evidence>
<organism evidence="2 3">
    <name type="scientific">Athelia psychrophila</name>
    <dbReference type="NCBI Taxonomy" id="1759441"/>
    <lineage>
        <taxon>Eukaryota</taxon>
        <taxon>Fungi</taxon>
        <taxon>Dikarya</taxon>
        <taxon>Basidiomycota</taxon>
        <taxon>Agaricomycotina</taxon>
        <taxon>Agaricomycetes</taxon>
        <taxon>Agaricomycetidae</taxon>
        <taxon>Atheliales</taxon>
        <taxon>Atheliaceae</taxon>
        <taxon>Athelia</taxon>
    </lineage>
</organism>
<dbReference type="OrthoDB" id="10314843at2759"/>
<sequence length="75" mass="7740">MHFTKTFAAVALAVAAQSVAQTFTLACDSSIQVPSGCYTYGYCQSAGFYESCAAGTPDCASGFATCSAHCQCNMN</sequence>
<dbReference type="EMBL" id="KV418709">
    <property type="protein sequence ID" value="KZP02312.1"/>
    <property type="molecule type" value="Genomic_DNA"/>
</dbReference>
<accession>A0A167SWE4</accession>
<gene>
    <name evidence="2" type="ORF">FIBSPDRAFT_1055953</name>
</gene>
<keyword evidence="3" id="KW-1185">Reference proteome</keyword>
<keyword evidence="1" id="KW-0732">Signal</keyword>